<organism evidence="14 15">
    <name type="scientific">Dissostichus mawsoni</name>
    <name type="common">Antarctic cod</name>
    <dbReference type="NCBI Taxonomy" id="36200"/>
    <lineage>
        <taxon>Eukaryota</taxon>
        <taxon>Metazoa</taxon>
        <taxon>Chordata</taxon>
        <taxon>Craniata</taxon>
        <taxon>Vertebrata</taxon>
        <taxon>Euteleostomi</taxon>
        <taxon>Actinopterygii</taxon>
        <taxon>Neopterygii</taxon>
        <taxon>Teleostei</taxon>
        <taxon>Neoteleostei</taxon>
        <taxon>Acanthomorphata</taxon>
        <taxon>Eupercaria</taxon>
        <taxon>Perciformes</taxon>
        <taxon>Notothenioidei</taxon>
        <taxon>Nototheniidae</taxon>
        <taxon>Dissostichus</taxon>
    </lineage>
</organism>
<dbReference type="InterPro" id="IPR057764">
    <property type="entry name" value="Ubiquitin_PRKD1-3_N"/>
</dbReference>
<evidence type="ECO:0000256" key="5">
    <source>
        <dbReference type="ARBA" id="ARBA00022679"/>
    </source>
</evidence>
<protein>
    <recommendedName>
        <fullName evidence="13">Phorbol-ester/DAG-type domain-containing protein</fullName>
    </recommendedName>
</protein>
<dbReference type="Pfam" id="PF25525">
    <property type="entry name" value="Ubiquitin_PRKD1_N"/>
    <property type="match status" value="1"/>
</dbReference>
<keyword evidence="8" id="KW-0863">Zinc-finger</keyword>
<evidence type="ECO:0000256" key="8">
    <source>
        <dbReference type="ARBA" id="ARBA00022771"/>
    </source>
</evidence>
<dbReference type="GO" id="GO:0005829">
    <property type="term" value="C:cytosol"/>
    <property type="evidence" value="ECO:0007669"/>
    <property type="project" value="TreeGrafter"/>
</dbReference>
<dbReference type="AlphaFoldDB" id="A0A7J5XJG1"/>
<dbReference type="FunFam" id="3.30.60.20:FF:000021">
    <property type="entry name" value="Serine/threonine-protein kinase"/>
    <property type="match status" value="1"/>
</dbReference>
<feature type="region of interest" description="Disordered" evidence="12">
    <location>
        <begin position="253"/>
        <end position="309"/>
    </location>
</feature>
<feature type="compositionally biased region" description="Acidic residues" evidence="12">
    <location>
        <begin position="272"/>
        <end position="291"/>
    </location>
</feature>
<dbReference type="GO" id="GO:0004674">
    <property type="term" value="F:protein serine/threonine kinase activity"/>
    <property type="evidence" value="ECO:0007669"/>
    <property type="project" value="UniProtKB-KW"/>
</dbReference>
<dbReference type="Gene3D" id="3.30.60.20">
    <property type="match status" value="2"/>
</dbReference>
<evidence type="ECO:0000313" key="14">
    <source>
        <dbReference type="EMBL" id="KAF3837216.1"/>
    </source>
</evidence>
<dbReference type="Proteomes" id="UP000518266">
    <property type="component" value="Unassembled WGS sequence"/>
</dbReference>
<keyword evidence="7" id="KW-0677">Repeat</keyword>
<dbReference type="EMBL" id="JAAKFY010000023">
    <property type="protein sequence ID" value="KAF3837216.1"/>
    <property type="molecule type" value="Genomic_DNA"/>
</dbReference>
<keyword evidence="11" id="KW-0472">Membrane</keyword>
<dbReference type="GO" id="GO:0035556">
    <property type="term" value="P:intracellular signal transduction"/>
    <property type="evidence" value="ECO:0007669"/>
    <property type="project" value="TreeGrafter"/>
</dbReference>
<dbReference type="PROSITE" id="PS00479">
    <property type="entry name" value="ZF_DAG_PE_1"/>
    <property type="match status" value="1"/>
</dbReference>
<evidence type="ECO:0000256" key="11">
    <source>
        <dbReference type="ARBA" id="ARBA00023136"/>
    </source>
</evidence>
<name>A0A7J5XJG1_DISMA</name>
<dbReference type="CDD" id="cd20796">
    <property type="entry name" value="C1_PKD_rpt2"/>
    <property type="match status" value="1"/>
</dbReference>
<feature type="compositionally biased region" description="Basic residues" evidence="12">
    <location>
        <begin position="299"/>
        <end position="309"/>
    </location>
</feature>
<dbReference type="InterPro" id="IPR002219">
    <property type="entry name" value="PKC_DAG/PE"/>
</dbReference>
<keyword evidence="9" id="KW-0418">Kinase</keyword>
<evidence type="ECO:0000313" key="15">
    <source>
        <dbReference type="Proteomes" id="UP000518266"/>
    </source>
</evidence>
<dbReference type="SUPFAM" id="SSF57889">
    <property type="entry name" value="Cysteine-rich domain"/>
    <property type="match status" value="2"/>
</dbReference>
<dbReference type="Pfam" id="PF00130">
    <property type="entry name" value="C1_1"/>
    <property type="match status" value="2"/>
</dbReference>
<evidence type="ECO:0000256" key="1">
    <source>
        <dbReference type="ARBA" id="ARBA00004370"/>
    </source>
</evidence>
<evidence type="ECO:0000256" key="3">
    <source>
        <dbReference type="ARBA" id="ARBA00022490"/>
    </source>
</evidence>
<dbReference type="SMART" id="SM00109">
    <property type="entry name" value="C1"/>
    <property type="match status" value="2"/>
</dbReference>
<keyword evidence="3" id="KW-0963">Cytoplasm</keyword>
<dbReference type="InterPro" id="IPR020454">
    <property type="entry name" value="DAG/PE-bd"/>
</dbReference>
<sequence>MLFRHDSSSEQLLQRLTDEDELRDGDLIEVIVAGSATVTEMRIRPHSLVVHSYRTPTFCHHCGEMLWGLVRQGLKCDGKPHPLLSHVQKRLPFNSVRKCGAKMCLPASDVKPSVYSMTPPSPSPSPSLCAGCGLDFHKRCAFLLPNDCSRARRQVSTSLSLFPPRRPHSHSLSNQAGGSLEEAPVWLVVGYGDSSPAQVPHTFHIHSYTKPTVCQHCHRLLRGLFRQGLQCSDCRFNCHRRCELLVPRDCPGERRAANGEESPAVGQSCPTDPEDDDSDLSTVETSEEETFATENPPQRARRTSSRGRP</sequence>
<proteinExistence type="predicted"/>
<keyword evidence="6" id="KW-0479">Metal-binding</keyword>
<keyword evidence="4" id="KW-0723">Serine/threonine-protein kinase</keyword>
<gene>
    <name evidence="14" type="ORF">F7725_004680</name>
</gene>
<comment type="caution">
    <text evidence="14">The sequence shown here is derived from an EMBL/GenBank/DDBJ whole genome shotgun (WGS) entry which is preliminary data.</text>
</comment>
<evidence type="ECO:0000256" key="6">
    <source>
        <dbReference type="ARBA" id="ARBA00022723"/>
    </source>
</evidence>
<keyword evidence="10" id="KW-0862">Zinc</keyword>
<evidence type="ECO:0000259" key="13">
    <source>
        <dbReference type="PROSITE" id="PS50081"/>
    </source>
</evidence>
<feature type="domain" description="Phorbol-ester/DAG-type" evidence="13">
    <location>
        <begin position="45"/>
        <end position="148"/>
    </location>
</feature>
<evidence type="ECO:0000256" key="12">
    <source>
        <dbReference type="SAM" id="MobiDB-lite"/>
    </source>
</evidence>
<accession>A0A7J5XJG1</accession>
<dbReference type="OrthoDB" id="8939757at2759"/>
<dbReference type="GO" id="GO:0008270">
    <property type="term" value="F:zinc ion binding"/>
    <property type="evidence" value="ECO:0007669"/>
    <property type="project" value="UniProtKB-KW"/>
</dbReference>
<keyword evidence="15" id="KW-1185">Reference proteome</keyword>
<evidence type="ECO:0000256" key="9">
    <source>
        <dbReference type="ARBA" id="ARBA00022777"/>
    </source>
</evidence>
<evidence type="ECO:0000256" key="10">
    <source>
        <dbReference type="ARBA" id="ARBA00022833"/>
    </source>
</evidence>
<evidence type="ECO:0000256" key="7">
    <source>
        <dbReference type="ARBA" id="ARBA00022737"/>
    </source>
</evidence>
<dbReference type="GO" id="GO:0007200">
    <property type="term" value="P:phospholipase C-activating G protein-coupled receptor signaling pathway"/>
    <property type="evidence" value="ECO:0007669"/>
    <property type="project" value="TreeGrafter"/>
</dbReference>
<dbReference type="GO" id="GO:0016020">
    <property type="term" value="C:membrane"/>
    <property type="evidence" value="ECO:0007669"/>
    <property type="project" value="UniProtKB-SubCell"/>
</dbReference>
<dbReference type="PRINTS" id="PR00008">
    <property type="entry name" value="DAGPEDOMAIN"/>
</dbReference>
<dbReference type="InterPro" id="IPR046349">
    <property type="entry name" value="C1-like_sf"/>
</dbReference>
<evidence type="ECO:0000256" key="4">
    <source>
        <dbReference type="ARBA" id="ARBA00022527"/>
    </source>
</evidence>
<feature type="domain" description="Phorbol-ester/DAG-type" evidence="13">
    <location>
        <begin position="200"/>
        <end position="250"/>
    </location>
</feature>
<keyword evidence="5" id="KW-0808">Transferase</keyword>
<reference evidence="14 15" key="1">
    <citation type="submission" date="2020-03" db="EMBL/GenBank/DDBJ databases">
        <title>Dissostichus mawsoni Genome sequencing and assembly.</title>
        <authorList>
            <person name="Park H."/>
        </authorList>
    </citation>
    <scope>NUCLEOTIDE SEQUENCE [LARGE SCALE GENOMIC DNA]</scope>
    <source>
        <strain evidence="14">DM0001</strain>
        <tissue evidence="14">Muscle</tissue>
    </source>
</reference>
<dbReference type="PANTHER" id="PTHR22968">
    <property type="entry name" value="PROTEIN KINASE C, MU"/>
    <property type="match status" value="1"/>
</dbReference>
<comment type="subcellular location">
    <subcellularLocation>
        <location evidence="2">Cytoplasm</location>
    </subcellularLocation>
    <subcellularLocation>
        <location evidence="1">Membrane</location>
    </subcellularLocation>
</comment>
<evidence type="ECO:0000256" key="2">
    <source>
        <dbReference type="ARBA" id="ARBA00004496"/>
    </source>
</evidence>
<dbReference type="PANTHER" id="PTHR22968:SF25">
    <property type="entry name" value="PROTEIN KINASE C"/>
    <property type="match status" value="1"/>
</dbReference>
<dbReference type="PROSITE" id="PS50081">
    <property type="entry name" value="ZF_DAG_PE_2"/>
    <property type="match status" value="2"/>
</dbReference>